<dbReference type="Pfam" id="PF13372">
    <property type="entry name" value="Alginate_exp"/>
    <property type="match status" value="1"/>
</dbReference>
<evidence type="ECO:0000313" key="4">
    <source>
        <dbReference type="Proteomes" id="UP000831785"/>
    </source>
</evidence>
<evidence type="ECO:0000256" key="1">
    <source>
        <dbReference type="SAM" id="SignalP"/>
    </source>
</evidence>
<feature type="chain" id="PRO_5046288723" evidence="1">
    <location>
        <begin position="25"/>
        <end position="470"/>
    </location>
</feature>
<dbReference type="InterPro" id="IPR025388">
    <property type="entry name" value="Alginate_export_dom"/>
</dbReference>
<dbReference type="EMBL" id="CP095049">
    <property type="protein sequence ID" value="UOQ52248.1"/>
    <property type="molecule type" value="Genomic_DNA"/>
</dbReference>
<gene>
    <name evidence="3" type="ORF">MUN80_21105</name>
</gene>
<dbReference type="Proteomes" id="UP000831785">
    <property type="component" value="Chromosome"/>
</dbReference>
<feature type="domain" description="Alginate export" evidence="2">
    <location>
        <begin position="72"/>
        <end position="455"/>
    </location>
</feature>
<keyword evidence="1" id="KW-0732">Signal</keyword>
<evidence type="ECO:0000259" key="2">
    <source>
        <dbReference type="Pfam" id="PF13372"/>
    </source>
</evidence>
<dbReference type="SUPFAM" id="SSF56935">
    <property type="entry name" value="Porins"/>
    <property type="match status" value="1"/>
</dbReference>
<dbReference type="Gene3D" id="2.40.160.100">
    <property type="match status" value="1"/>
</dbReference>
<feature type="signal peptide" evidence="1">
    <location>
        <begin position="1"/>
        <end position="24"/>
    </location>
</feature>
<proteinExistence type="predicted"/>
<dbReference type="RefSeq" id="WP_244716035.1">
    <property type="nucleotide sequence ID" value="NZ_CP095049.1"/>
</dbReference>
<evidence type="ECO:0000313" key="3">
    <source>
        <dbReference type="EMBL" id="UOQ52248.1"/>
    </source>
</evidence>
<dbReference type="InterPro" id="IPR053728">
    <property type="entry name" value="Alginate_Permeability_Chnl"/>
</dbReference>
<protein>
    <submittedName>
        <fullName evidence="3">Alginate export family protein</fullName>
    </submittedName>
</protein>
<accession>A0ABY4F894</accession>
<keyword evidence="4" id="KW-1185">Reference proteome</keyword>
<reference evidence="3 4" key="1">
    <citation type="submission" date="2022-04" db="EMBL/GenBank/DDBJ databases">
        <title>Hymenobacter sp. isolated from the air.</title>
        <authorList>
            <person name="Won M."/>
            <person name="Lee C.-M."/>
            <person name="Woen H.-Y."/>
            <person name="Kwon S.-W."/>
        </authorList>
    </citation>
    <scope>NUCLEOTIDE SEQUENCE [LARGE SCALE GENOMIC DNA]</scope>
    <source>
        <strain evidence="4">5116 S-27</strain>
    </source>
</reference>
<sequence>MSPRRLPRLGLLLSLLGGTSAGYAQHQQAPPEYRMERAQEDYRYLAADTTTVRPDLFDPVKFIALNPTKTSYLSLGGEVRLQYVRVRHNDWGAGPEDDNGYLLQRYMLHTDWQLGPHVRVFGQLKSGLVAGKAFEPESTEKDQLDLHQAFVDLRTAAGPGQLTLRLGRQEMAYGSSRLISWREAPNVRQTFDGGRLLWHTPALQLDGFVTRPATTKPGVFDDAPNPNVWFWGVYGVKTIRPLGGGLDVYYLGFRNTQARYQQGRAAERRHSVGARWWGAPGSWRYNVEAVYQFGQFGRGAIRAWTASGEFGYAFEALPWRPLLQLRTEYISGDENPESPALQTFNPLFPKGAYFGQAALIGPANLRDIHPVLTLYPTRSNDFTLSIDWDFFWRARRTDGLYSVPYVLSRPGTVAQSAFIGDQLTAELDWQVQRHWELELFMTYFRAGAFLRESGPGQDQTYLSPRVTFRF</sequence>
<organism evidence="3 4">
    <name type="scientific">Hymenobacter cellulosivorans</name>
    <dbReference type="NCBI Taxonomy" id="2932249"/>
    <lineage>
        <taxon>Bacteria</taxon>
        <taxon>Pseudomonadati</taxon>
        <taxon>Bacteroidota</taxon>
        <taxon>Cytophagia</taxon>
        <taxon>Cytophagales</taxon>
        <taxon>Hymenobacteraceae</taxon>
        <taxon>Hymenobacter</taxon>
    </lineage>
</organism>
<name>A0ABY4F894_9BACT</name>